<feature type="transmembrane region" description="Helical" evidence="9">
    <location>
        <begin position="203"/>
        <end position="225"/>
    </location>
</feature>
<dbReference type="GO" id="GO:0022857">
    <property type="term" value="F:transmembrane transporter activity"/>
    <property type="evidence" value="ECO:0007669"/>
    <property type="project" value="InterPro"/>
</dbReference>
<evidence type="ECO:0000256" key="2">
    <source>
        <dbReference type="ARBA" id="ARBA00010072"/>
    </source>
</evidence>
<dbReference type="GO" id="GO:0043190">
    <property type="term" value="C:ATP-binding cassette (ABC) transporter complex"/>
    <property type="evidence" value="ECO:0007669"/>
    <property type="project" value="InterPro"/>
</dbReference>
<keyword evidence="6" id="KW-0029">Amino-acid transport</keyword>
<dbReference type="PANTHER" id="PTHR30614">
    <property type="entry name" value="MEMBRANE COMPONENT OF AMINO ACID ABC TRANSPORTER"/>
    <property type="match status" value="1"/>
</dbReference>
<comment type="similarity">
    <text evidence="2">Belongs to the binding-protein-dependent transport system permease family. HisMQ subfamily.</text>
</comment>
<dbReference type="InterPro" id="IPR000515">
    <property type="entry name" value="MetI-like"/>
</dbReference>
<evidence type="ECO:0000259" key="10">
    <source>
        <dbReference type="PROSITE" id="PS50928"/>
    </source>
</evidence>
<evidence type="ECO:0000313" key="11">
    <source>
        <dbReference type="EMBL" id="BCI60928.1"/>
    </source>
</evidence>
<dbReference type="Gene3D" id="1.10.3720.10">
    <property type="entry name" value="MetI-like"/>
    <property type="match status" value="1"/>
</dbReference>
<evidence type="ECO:0000256" key="9">
    <source>
        <dbReference type="RuleBase" id="RU363032"/>
    </source>
</evidence>
<dbReference type="InterPro" id="IPR035906">
    <property type="entry name" value="MetI-like_sf"/>
</dbReference>
<evidence type="ECO:0000256" key="3">
    <source>
        <dbReference type="ARBA" id="ARBA00022448"/>
    </source>
</evidence>
<keyword evidence="8 9" id="KW-0472">Membrane</keyword>
<dbReference type="SUPFAM" id="SSF161098">
    <property type="entry name" value="MetI-like"/>
    <property type="match status" value="1"/>
</dbReference>
<dbReference type="KEGG" id="sman:C12CBH8_15670"/>
<keyword evidence="12" id="KW-1185">Reference proteome</keyword>
<dbReference type="EMBL" id="AP023321">
    <property type="protein sequence ID" value="BCI60928.1"/>
    <property type="molecule type" value="Genomic_DNA"/>
</dbReference>
<dbReference type="InterPro" id="IPR043429">
    <property type="entry name" value="ArtM/GltK/GlnP/TcyL/YhdX-like"/>
</dbReference>
<sequence length="238" mass="26330">MPILPAAQSLWDQIYQNVFADGRFMSYIKGLGVTLQITICACILGIVIGLIVAIIKVSRESSKSPILKVLNKVCDVYLSIFRGTPVMVQLLIFSLVIFGKAPIPKEWVCVIAFGINSGAYVSETIRAGILAVDVGQMEAGRSLGLTTITTYRYIILPQALKNILPALCNEFIALLKETAIVSTIAVVDLTKAANQILSRTFNAFVPLITAALFYWVIVTIMNFFIKRLERRLRQSDKR</sequence>
<evidence type="ECO:0000256" key="5">
    <source>
        <dbReference type="ARBA" id="ARBA00022692"/>
    </source>
</evidence>
<dbReference type="Proteomes" id="UP000593890">
    <property type="component" value="Chromosome"/>
</dbReference>
<evidence type="ECO:0000256" key="6">
    <source>
        <dbReference type="ARBA" id="ARBA00022970"/>
    </source>
</evidence>
<comment type="subcellular location">
    <subcellularLocation>
        <location evidence="1 9">Cell membrane</location>
        <topology evidence="1 9">Multi-pass membrane protein</topology>
    </subcellularLocation>
</comment>
<keyword evidence="7 9" id="KW-1133">Transmembrane helix</keyword>
<protein>
    <submittedName>
        <fullName evidence="11">Amino acid ABC transporter permease</fullName>
    </submittedName>
</protein>
<evidence type="ECO:0000256" key="8">
    <source>
        <dbReference type="ARBA" id="ARBA00023136"/>
    </source>
</evidence>
<keyword evidence="4" id="KW-1003">Cell membrane</keyword>
<gene>
    <name evidence="11" type="primary">artQ</name>
    <name evidence="11" type="ORF">C12CBH8_15670</name>
</gene>
<dbReference type="FunFam" id="1.10.3720.10:FF:000033">
    <property type="entry name" value="Polar amino acid ABC transporter permease"/>
    <property type="match status" value="1"/>
</dbReference>
<dbReference type="PANTHER" id="PTHR30614:SF20">
    <property type="entry name" value="GLUTAMINE TRANSPORT SYSTEM PERMEASE PROTEIN GLNP"/>
    <property type="match status" value="1"/>
</dbReference>
<feature type="domain" description="ABC transmembrane type-1" evidence="10">
    <location>
        <begin position="31"/>
        <end position="225"/>
    </location>
</feature>
<name>A0A7I8D287_9FIRM</name>
<dbReference type="NCBIfam" id="TIGR01726">
    <property type="entry name" value="HEQRo_perm_3TM"/>
    <property type="match status" value="1"/>
</dbReference>
<feature type="transmembrane region" description="Helical" evidence="9">
    <location>
        <begin position="76"/>
        <end position="98"/>
    </location>
</feature>
<reference evidence="12" key="1">
    <citation type="submission" date="2020-07" db="EMBL/GenBank/DDBJ databases">
        <title>Complete genome sequencing of Clostridia bacterium strain 12CBH8.</title>
        <authorList>
            <person name="Sakamoto M."/>
            <person name="Murakami T."/>
            <person name="Mori H."/>
        </authorList>
    </citation>
    <scope>NUCLEOTIDE SEQUENCE [LARGE SCALE GENOMIC DNA]</scope>
    <source>
        <strain evidence="12">12CBH8</strain>
    </source>
</reference>
<dbReference type="InterPro" id="IPR010065">
    <property type="entry name" value="AA_ABC_transptr_permease_3TM"/>
</dbReference>
<evidence type="ECO:0000256" key="7">
    <source>
        <dbReference type="ARBA" id="ARBA00022989"/>
    </source>
</evidence>
<dbReference type="PROSITE" id="PS50928">
    <property type="entry name" value="ABC_TM1"/>
    <property type="match status" value="1"/>
</dbReference>
<organism evidence="11 12">
    <name type="scientific">Solibaculum mannosilyticum</name>
    <dbReference type="NCBI Taxonomy" id="2780922"/>
    <lineage>
        <taxon>Bacteria</taxon>
        <taxon>Bacillati</taxon>
        <taxon>Bacillota</taxon>
        <taxon>Clostridia</taxon>
        <taxon>Eubacteriales</taxon>
        <taxon>Oscillospiraceae</taxon>
        <taxon>Solibaculum</taxon>
    </lineage>
</organism>
<dbReference type="GO" id="GO:0006865">
    <property type="term" value="P:amino acid transport"/>
    <property type="evidence" value="ECO:0007669"/>
    <property type="project" value="UniProtKB-KW"/>
</dbReference>
<evidence type="ECO:0000256" key="1">
    <source>
        <dbReference type="ARBA" id="ARBA00004651"/>
    </source>
</evidence>
<dbReference type="AlphaFoldDB" id="A0A7I8D287"/>
<evidence type="ECO:0000256" key="4">
    <source>
        <dbReference type="ARBA" id="ARBA00022475"/>
    </source>
</evidence>
<accession>A0A7I8D287</accession>
<dbReference type="Pfam" id="PF00528">
    <property type="entry name" value="BPD_transp_1"/>
    <property type="match status" value="1"/>
</dbReference>
<dbReference type="RefSeq" id="WP_215532963.1">
    <property type="nucleotide sequence ID" value="NZ_AP023321.1"/>
</dbReference>
<dbReference type="CDD" id="cd06261">
    <property type="entry name" value="TM_PBP2"/>
    <property type="match status" value="1"/>
</dbReference>
<keyword evidence="3 9" id="KW-0813">Transport</keyword>
<feature type="transmembrane region" description="Helical" evidence="9">
    <location>
        <begin position="33"/>
        <end position="55"/>
    </location>
</feature>
<keyword evidence="5 9" id="KW-0812">Transmembrane</keyword>
<proteinExistence type="inferred from homology"/>
<evidence type="ECO:0000313" key="12">
    <source>
        <dbReference type="Proteomes" id="UP000593890"/>
    </source>
</evidence>